<organism evidence="1 2">
    <name type="scientific">Novipirellula artificiosorum</name>
    <dbReference type="NCBI Taxonomy" id="2528016"/>
    <lineage>
        <taxon>Bacteria</taxon>
        <taxon>Pseudomonadati</taxon>
        <taxon>Planctomycetota</taxon>
        <taxon>Planctomycetia</taxon>
        <taxon>Pirellulales</taxon>
        <taxon>Pirellulaceae</taxon>
        <taxon>Novipirellula</taxon>
    </lineage>
</organism>
<dbReference type="Proteomes" id="UP000319143">
    <property type="component" value="Unassembled WGS sequence"/>
</dbReference>
<name>A0A5C6DWL6_9BACT</name>
<proteinExistence type="predicted"/>
<dbReference type="OrthoDB" id="289470at2"/>
<reference evidence="1 2" key="1">
    <citation type="submission" date="2019-02" db="EMBL/GenBank/DDBJ databases">
        <title>Deep-cultivation of Planctomycetes and their phenomic and genomic characterization uncovers novel biology.</title>
        <authorList>
            <person name="Wiegand S."/>
            <person name="Jogler M."/>
            <person name="Boedeker C."/>
            <person name="Pinto D."/>
            <person name="Vollmers J."/>
            <person name="Rivas-Marin E."/>
            <person name="Kohn T."/>
            <person name="Peeters S.H."/>
            <person name="Heuer A."/>
            <person name="Rast P."/>
            <person name="Oberbeckmann S."/>
            <person name="Bunk B."/>
            <person name="Jeske O."/>
            <person name="Meyerdierks A."/>
            <person name="Storesund J.E."/>
            <person name="Kallscheuer N."/>
            <person name="Luecker S."/>
            <person name="Lage O.M."/>
            <person name="Pohl T."/>
            <person name="Merkel B.J."/>
            <person name="Hornburger P."/>
            <person name="Mueller R.-W."/>
            <person name="Bruemmer F."/>
            <person name="Labrenz M."/>
            <person name="Spormann A.M."/>
            <person name="Op Den Camp H."/>
            <person name="Overmann J."/>
            <person name="Amann R."/>
            <person name="Jetten M.S.M."/>
            <person name="Mascher T."/>
            <person name="Medema M.H."/>
            <person name="Devos D.P."/>
            <person name="Kaster A.-K."/>
            <person name="Ovreas L."/>
            <person name="Rohde M."/>
            <person name="Galperin M.Y."/>
            <person name="Jogler C."/>
        </authorList>
    </citation>
    <scope>NUCLEOTIDE SEQUENCE [LARGE SCALE GENOMIC DNA]</scope>
    <source>
        <strain evidence="1 2">Poly41</strain>
    </source>
</reference>
<evidence type="ECO:0000313" key="2">
    <source>
        <dbReference type="Proteomes" id="UP000319143"/>
    </source>
</evidence>
<evidence type="ECO:0000313" key="1">
    <source>
        <dbReference type="EMBL" id="TWU39466.1"/>
    </source>
</evidence>
<protein>
    <submittedName>
        <fullName evidence="1">Uncharacterized protein</fullName>
    </submittedName>
</protein>
<keyword evidence="2" id="KW-1185">Reference proteome</keyword>
<dbReference type="AlphaFoldDB" id="A0A5C6DWL6"/>
<sequence>MDPQVTWDSLLKEWADRSWLDVVELAEALLQWLDRDGFPPKTSDTPELGSEWHAAVARAAATYALKRAEAVLDDPDGIPARVAFTLTCAHCNVEGPNTFYEAKQKGWTRIHYMPDQTSENFLGICFTCNRRQK</sequence>
<gene>
    <name evidence="1" type="ORF">Poly41_22900</name>
</gene>
<comment type="caution">
    <text evidence="1">The sequence shown here is derived from an EMBL/GenBank/DDBJ whole genome shotgun (WGS) entry which is preliminary data.</text>
</comment>
<dbReference type="RefSeq" id="WP_146526218.1">
    <property type="nucleotide sequence ID" value="NZ_SJPV01000003.1"/>
</dbReference>
<accession>A0A5C6DWL6</accession>
<dbReference type="EMBL" id="SJPV01000003">
    <property type="protein sequence ID" value="TWU39466.1"/>
    <property type="molecule type" value="Genomic_DNA"/>
</dbReference>